<sequence length="500" mass="56482">MCLRSARNQSSLEHASCKRHFCLVASKKFSSMVNKLVVVVGGDKDEGQTAVMERYANRKGGNCADHVSPIAYLEKGAENYHNLAISFLRPGSPPRKYLQLLLNNGLFPLCVNMTDPDGKIVDSQCVFLNLFPGAEANEMLPLIELNLHDCDDRFVLRELHKVTVSGMKCIGLDLWNARLWRNKRKFIVFELVFDIVFAKTMLKKFTGIAFIWVGWTMLERSMSTQNHFAAVGIMSCDKKHAWIASGMQDSWNQHCSCICCTQPNITYIANPPDWLLSKQAVADSKDYPLRMGRFSTKKLHKKYVEKAEGKPLSAAQLKAIKIECTSVHHDPILYMHPSKVQNGGLRISSGIINHMKDGLDGGLSAIDNEVIEGETTWMQNVEETKKDCKPSKDDDQAYKDLRTESLEIYRRIKSLKYTLSPKGRRYATMTDETLQSTRDQIAELESLPVIVECNTQNQLRITGKHLVERIDAKGKAQYTFRVAIQHTGCTFQAQHGGMEL</sequence>
<proteinExistence type="predicted"/>
<name>A0AAD2CWJ1_9STRA</name>
<organism evidence="1 2">
    <name type="scientific">Cylindrotheca closterium</name>
    <dbReference type="NCBI Taxonomy" id="2856"/>
    <lineage>
        <taxon>Eukaryota</taxon>
        <taxon>Sar</taxon>
        <taxon>Stramenopiles</taxon>
        <taxon>Ochrophyta</taxon>
        <taxon>Bacillariophyta</taxon>
        <taxon>Bacillariophyceae</taxon>
        <taxon>Bacillariophycidae</taxon>
        <taxon>Bacillariales</taxon>
        <taxon>Bacillariaceae</taxon>
        <taxon>Cylindrotheca</taxon>
    </lineage>
</organism>
<evidence type="ECO:0000313" key="1">
    <source>
        <dbReference type="EMBL" id="CAJ1946149.1"/>
    </source>
</evidence>
<accession>A0AAD2CWJ1</accession>
<reference evidence="1" key="1">
    <citation type="submission" date="2023-08" db="EMBL/GenBank/DDBJ databases">
        <authorList>
            <person name="Audoor S."/>
            <person name="Bilcke G."/>
        </authorList>
    </citation>
    <scope>NUCLEOTIDE SEQUENCE</scope>
</reference>
<dbReference type="AlphaFoldDB" id="A0AAD2CWJ1"/>
<dbReference type="EMBL" id="CAKOGP040001613">
    <property type="protein sequence ID" value="CAJ1946149.1"/>
    <property type="molecule type" value="Genomic_DNA"/>
</dbReference>
<comment type="caution">
    <text evidence="1">The sequence shown here is derived from an EMBL/GenBank/DDBJ whole genome shotgun (WGS) entry which is preliminary data.</text>
</comment>
<keyword evidence="2" id="KW-1185">Reference proteome</keyword>
<protein>
    <submittedName>
        <fullName evidence="1">Uncharacterized protein</fullName>
    </submittedName>
</protein>
<dbReference type="Proteomes" id="UP001295423">
    <property type="component" value="Unassembled WGS sequence"/>
</dbReference>
<evidence type="ECO:0000313" key="2">
    <source>
        <dbReference type="Proteomes" id="UP001295423"/>
    </source>
</evidence>
<gene>
    <name evidence="1" type="ORF">CYCCA115_LOCUS10290</name>
</gene>